<evidence type="ECO:0000256" key="4">
    <source>
        <dbReference type="ARBA" id="ARBA00023172"/>
    </source>
</evidence>
<dbReference type="Pfam" id="PF00589">
    <property type="entry name" value="Phage_integrase"/>
    <property type="match status" value="1"/>
</dbReference>
<feature type="domain" description="Core-binding (CB)" evidence="8">
    <location>
        <begin position="154"/>
        <end position="231"/>
    </location>
</feature>
<evidence type="ECO:0000259" key="8">
    <source>
        <dbReference type="PROSITE" id="PS51900"/>
    </source>
</evidence>
<dbReference type="InterPro" id="IPR013762">
    <property type="entry name" value="Integrase-like_cat_sf"/>
</dbReference>
<feature type="region of interest" description="Disordered" evidence="6">
    <location>
        <begin position="66"/>
        <end position="97"/>
    </location>
</feature>
<name>A0ABZ0EI28_9BURK</name>
<dbReference type="InterPro" id="IPR011010">
    <property type="entry name" value="DNA_brk_join_enz"/>
</dbReference>
<evidence type="ECO:0000313" key="9">
    <source>
        <dbReference type="EMBL" id="WOD15947.1"/>
    </source>
</evidence>
<dbReference type="SUPFAM" id="SSF56349">
    <property type="entry name" value="DNA breaking-rejoining enzymes"/>
    <property type="match status" value="1"/>
</dbReference>
<keyword evidence="4" id="KW-0233">DNA recombination</keyword>
<keyword evidence="3 5" id="KW-0238">DNA-binding</keyword>
<dbReference type="Proteomes" id="UP001302652">
    <property type="component" value="Chromosome 2"/>
</dbReference>
<dbReference type="CDD" id="cd01184">
    <property type="entry name" value="INT_C_like_1"/>
    <property type="match status" value="1"/>
</dbReference>
<evidence type="ECO:0000256" key="6">
    <source>
        <dbReference type="SAM" id="MobiDB-lite"/>
    </source>
</evidence>
<accession>A0ABZ0EI28</accession>
<feature type="domain" description="Tyr recombinase" evidence="7">
    <location>
        <begin position="253"/>
        <end position="462"/>
    </location>
</feature>
<keyword evidence="10" id="KW-1185">Reference proteome</keyword>
<dbReference type="EMBL" id="CP136512">
    <property type="protein sequence ID" value="WOD15947.1"/>
    <property type="molecule type" value="Genomic_DNA"/>
</dbReference>
<evidence type="ECO:0000256" key="5">
    <source>
        <dbReference type="PROSITE-ProRule" id="PRU01248"/>
    </source>
</evidence>
<evidence type="ECO:0000256" key="2">
    <source>
        <dbReference type="ARBA" id="ARBA00022908"/>
    </source>
</evidence>
<dbReference type="InterPro" id="IPR002104">
    <property type="entry name" value="Integrase_catalytic"/>
</dbReference>
<protein>
    <submittedName>
        <fullName evidence="9">Site-specific integrase</fullName>
    </submittedName>
</protein>
<dbReference type="Gene3D" id="1.10.443.10">
    <property type="entry name" value="Intergrase catalytic core"/>
    <property type="match status" value="1"/>
</dbReference>
<evidence type="ECO:0000256" key="3">
    <source>
        <dbReference type="ARBA" id="ARBA00023125"/>
    </source>
</evidence>
<keyword evidence="2" id="KW-0229">DNA integration</keyword>
<dbReference type="InterPro" id="IPR050090">
    <property type="entry name" value="Tyrosine_recombinase_XerCD"/>
</dbReference>
<reference evidence="9 10" key="1">
    <citation type="submission" date="2023-10" db="EMBL/GenBank/DDBJ databases">
        <title>Surface-active antibiotics is a multifunctional adaptation for post-fire microbes.</title>
        <authorList>
            <person name="Liu M.D."/>
            <person name="Du Y."/>
            <person name="Koupaei S.K."/>
            <person name="Kim N.R."/>
            <person name="Zhang W."/>
            <person name="Traxler M.F."/>
        </authorList>
    </citation>
    <scope>NUCLEOTIDE SEQUENCE [LARGE SCALE GENOMIC DNA]</scope>
    <source>
        <strain evidence="9 10">F3</strain>
    </source>
</reference>
<feature type="compositionally biased region" description="Basic and acidic residues" evidence="6">
    <location>
        <begin position="84"/>
        <end position="97"/>
    </location>
</feature>
<dbReference type="PROSITE" id="PS51898">
    <property type="entry name" value="TYR_RECOMBINASE"/>
    <property type="match status" value="1"/>
</dbReference>
<dbReference type="PANTHER" id="PTHR30349">
    <property type="entry name" value="PHAGE INTEGRASE-RELATED"/>
    <property type="match status" value="1"/>
</dbReference>
<dbReference type="InterPro" id="IPR046668">
    <property type="entry name" value="DUF6538"/>
</dbReference>
<comment type="similarity">
    <text evidence="1">Belongs to the 'phage' integrase family.</text>
</comment>
<dbReference type="PANTHER" id="PTHR30349:SF41">
    <property type="entry name" value="INTEGRASE_RECOMBINASE PROTEIN MJ0367-RELATED"/>
    <property type="match status" value="1"/>
</dbReference>
<evidence type="ECO:0000259" key="7">
    <source>
        <dbReference type="PROSITE" id="PS51898"/>
    </source>
</evidence>
<proteinExistence type="inferred from homology"/>
<evidence type="ECO:0000256" key="1">
    <source>
        <dbReference type="ARBA" id="ARBA00008857"/>
    </source>
</evidence>
<organism evidence="9 10">
    <name type="scientific">Paraburkholderia kirstenboschensis</name>
    <dbReference type="NCBI Taxonomy" id="1245436"/>
    <lineage>
        <taxon>Bacteria</taxon>
        <taxon>Pseudomonadati</taxon>
        <taxon>Pseudomonadota</taxon>
        <taxon>Betaproteobacteria</taxon>
        <taxon>Burkholderiales</taxon>
        <taxon>Burkholderiaceae</taxon>
        <taxon>Paraburkholderia</taxon>
    </lineage>
</organism>
<dbReference type="InterPro" id="IPR044068">
    <property type="entry name" value="CB"/>
</dbReference>
<dbReference type="InterPro" id="IPR010998">
    <property type="entry name" value="Integrase_recombinase_N"/>
</dbReference>
<dbReference type="RefSeq" id="WP_317018386.1">
    <property type="nucleotide sequence ID" value="NZ_CP136512.1"/>
</dbReference>
<evidence type="ECO:0000313" key="10">
    <source>
        <dbReference type="Proteomes" id="UP001302652"/>
    </source>
</evidence>
<sequence length="462" mass="51831">MSEHVIRRGARYYYRRRVPIELVEKLDGKREVQRALGTSDLREARILARRVGVEVDELFERARTGAVAPPKPRPNVDPAPWSSRAEEEAYPPHESELAVPTEQDKLIAEQRSALNAFKEDLSIILASARQRVLHGAHAIPSIPTHTQATGTPGAGLNEAFAAWERIRQPTQETKATMLRVIQRFREVKGPAKLADIQRTHLTALLNSLQTSSLATQRTYLSMFKALLSAAVSAELISHCVAANYRVEGKEKGKARIPFAVSDVQCILDSLPASGAARWIPLLALYTGARREEIGQLRREDIKHETYRDASGKTHKVHMLYITDDDDTQRLKNTNSRRRVPVHAELIRMGFMDHVSKQTGPIFPELVPDRTGRVTSAFGKAFSKSLRTKYGVTDTRKTFHSFRHLFKEVLREHGVPKAVNDALTGHSSGDTAEDYGGEFYPVRPLVEAMEKYEIHGLELASQK</sequence>
<dbReference type="PROSITE" id="PS51900">
    <property type="entry name" value="CB"/>
    <property type="match status" value="1"/>
</dbReference>
<gene>
    <name evidence="9" type="ORF">RW095_22215</name>
</gene>
<dbReference type="Pfam" id="PF20172">
    <property type="entry name" value="DUF6538"/>
    <property type="match status" value="1"/>
</dbReference>
<dbReference type="Gene3D" id="1.10.150.130">
    <property type="match status" value="1"/>
</dbReference>